<keyword evidence="1" id="KW-0812">Transmembrane</keyword>
<evidence type="ECO:0008006" key="4">
    <source>
        <dbReference type="Google" id="ProtNLM"/>
    </source>
</evidence>
<keyword evidence="3" id="KW-1185">Reference proteome</keyword>
<feature type="transmembrane region" description="Helical" evidence="1">
    <location>
        <begin position="12"/>
        <end position="31"/>
    </location>
</feature>
<protein>
    <recommendedName>
        <fullName evidence="4">2TM domain-containing protein</fullName>
    </recommendedName>
</protein>
<name>A0A7G9RYX7_9FIRM</name>
<keyword evidence="1" id="KW-0472">Membrane</keyword>
<evidence type="ECO:0000313" key="3">
    <source>
        <dbReference type="Proteomes" id="UP000515928"/>
    </source>
</evidence>
<dbReference type="Proteomes" id="UP000515928">
    <property type="component" value="Chromosome"/>
</dbReference>
<dbReference type="EMBL" id="CP060715">
    <property type="protein sequence ID" value="QNN60802.1"/>
    <property type="molecule type" value="Genomic_DNA"/>
</dbReference>
<dbReference type="RefSeq" id="WP_187533923.1">
    <property type="nucleotide sequence ID" value="NZ_CBCSHU010000008.1"/>
</dbReference>
<keyword evidence="1" id="KW-1133">Transmembrane helix</keyword>
<feature type="transmembrane region" description="Helical" evidence="1">
    <location>
        <begin position="43"/>
        <end position="62"/>
    </location>
</feature>
<evidence type="ECO:0000256" key="1">
    <source>
        <dbReference type="SAM" id="Phobius"/>
    </source>
</evidence>
<dbReference type="KEGG" id="eio:H9L01_10635"/>
<dbReference type="AlphaFoldDB" id="A0A7G9RYX7"/>
<sequence>MKKISKVEKTRLYYGIIVAVIYLVISFLWIAPQNHGRFFSWPVLWATALVALVGGTIIDRWYHQKEK</sequence>
<organism evidence="2 3">
    <name type="scientific">Erysipelothrix inopinata</name>
    <dbReference type="NCBI Taxonomy" id="225084"/>
    <lineage>
        <taxon>Bacteria</taxon>
        <taxon>Bacillati</taxon>
        <taxon>Bacillota</taxon>
        <taxon>Erysipelotrichia</taxon>
        <taxon>Erysipelotrichales</taxon>
        <taxon>Erysipelotrichaceae</taxon>
        <taxon>Erysipelothrix</taxon>
    </lineage>
</organism>
<reference evidence="2 3" key="1">
    <citation type="submission" date="2020-08" db="EMBL/GenBank/DDBJ databases">
        <title>Genome sequence of Erysipelothrix inopinata DSM 15511T.</title>
        <authorList>
            <person name="Hyun D.-W."/>
            <person name="Bae J.-W."/>
        </authorList>
    </citation>
    <scope>NUCLEOTIDE SEQUENCE [LARGE SCALE GENOMIC DNA]</scope>
    <source>
        <strain evidence="2 3">DSM 15511</strain>
    </source>
</reference>
<evidence type="ECO:0000313" key="2">
    <source>
        <dbReference type="EMBL" id="QNN60802.1"/>
    </source>
</evidence>
<accession>A0A7G9RYX7</accession>
<gene>
    <name evidence="2" type="ORF">H9L01_10635</name>
</gene>
<proteinExistence type="predicted"/>